<proteinExistence type="predicted"/>
<sequence>MPWPLPNPALTWSTASSVNIMSLLMAAAAAAMQPPSLPSFDLTLYPLSLVHHCKACAILEPKNSNISRLRILRTKGDRVDSLLAINPRIATSHTSSHAMFQCHETIPTMSRRTCQQFSRVSKVSSRSSNTQHVVSFYNVNESIHVQMKQ</sequence>
<feature type="signal peptide" evidence="1">
    <location>
        <begin position="1"/>
        <end position="31"/>
    </location>
</feature>
<protein>
    <recommendedName>
        <fullName evidence="4">Secreted protein</fullName>
    </recommendedName>
</protein>
<feature type="non-terminal residue" evidence="2">
    <location>
        <position position="1"/>
    </location>
</feature>
<dbReference type="AlphaFoldDB" id="A0AAV6MQX5"/>
<gene>
    <name evidence="2" type="ORF">SDJN03_18453</name>
</gene>
<dbReference type="Proteomes" id="UP000685013">
    <property type="component" value="Chromosome 12"/>
</dbReference>
<evidence type="ECO:0000256" key="1">
    <source>
        <dbReference type="SAM" id="SignalP"/>
    </source>
</evidence>
<evidence type="ECO:0008006" key="4">
    <source>
        <dbReference type="Google" id="ProtNLM"/>
    </source>
</evidence>
<reference evidence="2 3" key="1">
    <citation type="journal article" date="2021" name="Hortic Res">
        <title>The domestication of Cucurbita argyrosperma as revealed by the genome of its wild relative.</title>
        <authorList>
            <person name="Barrera-Redondo J."/>
            <person name="Sanchez-de la Vega G."/>
            <person name="Aguirre-Liguori J.A."/>
            <person name="Castellanos-Morales G."/>
            <person name="Gutierrez-Guerrero Y.T."/>
            <person name="Aguirre-Dugua X."/>
            <person name="Aguirre-Planter E."/>
            <person name="Tenaillon M.I."/>
            <person name="Lira-Saade R."/>
            <person name="Eguiarte L.E."/>
        </authorList>
    </citation>
    <scope>NUCLEOTIDE SEQUENCE [LARGE SCALE GENOMIC DNA]</scope>
    <source>
        <strain evidence="2">JBR-2021</strain>
    </source>
</reference>
<evidence type="ECO:0000313" key="2">
    <source>
        <dbReference type="EMBL" id="KAG6585720.1"/>
    </source>
</evidence>
<name>A0AAV6MQX5_9ROSI</name>
<keyword evidence="1" id="KW-0732">Signal</keyword>
<accession>A0AAV6MQX5</accession>
<evidence type="ECO:0000313" key="3">
    <source>
        <dbReference type="Proteomes" id="UP000685013"/>
    </source>
</evidence>
<comment type="caution">
    <text evidence="2">The sequence shown here is derived from an EMBL/GenBank/DDBJ whole genome shotgun (WGS) entry which is preliminary data.</text>
</comment>
<dbReference type="EMBL" id="JAGKQH010000012">
    <property type="protein sequence ID" value="KAG6585720.1"/>
    <property type="molecule type" value="Genomic_DNA"/>
</dbReference>
<feature type="chain" id="PRO_5043349864" description="Secreted protein" evidence="1">
    <location>
        <begin position="32"/>
        <end position="149"/>
    </location>
</feature>
<keyword evidence="3" id="KW-1185">Reference proteome</keyword>
<organism evidence="2 3">
    <name type="scientific">Cucurbita argyrosperma subsp. sororia</name>
    <dbReference type="NCBI Taxonomy" id="37648"/>
    <lineage>
        <taxon>Eukaryota</taxon>
        <taxon>Viridiplantae</taxon>
        <taxon>Streptophyta</taxon>
        <taxon>Embryophyta</taxon>
        <taxon>Tracheophyta</taxon>
        <taxon>Spermatophyta</taxon>
        <taxon>Magnoliopsida</taxon>
        <taxon>eudicotyledons</taxon>
        <taxon>Gunneridae</taxon>
        <taxon>Pentapetalae</taxon>
        <taxon>rosids</taxon>
        <taxon>fabids</taxon>
        <taxon>Cucurbitales</taxon>
        <taxon>Cucurbitaceae</taxon>
        <taxon>Cucurbiteae</taxon>
        <taxon>Cucurbita</taxon>
    </lineage>
</organism>